<dbReference type="CDD" id="cd02089">
    <property type="entry name" value="P-type_ATPase_Ca_prok"/>
    <property type="match status" value="1"/>
</dbReference>
<dbReference type="SFLD" id="SFLDG00002">
    <property type="entry name" value="C1.7:_P-type_atpase_like"/>
    <property type="match status" value="1"/>
</dbReference>
<dbReference type="Pfam" id="PF13246">
    <property type="entry name" value="Cation_ATPase"/>
    <property type="match status" value="1"/>
</dbReference>
<evidence type="ECO:0000256" key="13">
    <source>
        <dbReference type="ARBA" id="ARBA00023136"/>
    </source>
</evidence>
<keyword evidence="13 15" id="KW-0472">Membrane</keyword>
<dbReference type="NCBIfam" id="TIGR01116">
    <property type="entry name" value="ATPase-IIA1_Ca"/>
    <property type="match status" value="1"/>
</dbReference>
<sequence>MEKQWHRLPVQALWDKLETEPTGLRTKEAQRRLAQVGPNSLSEEKPVPLWRKFLAQFEDVMILILVAATVVSAALGEWVDAVTILVIVLMNAVLGLVQEYRAEQSLAALKKLTAPEARVCRDGEERRMAASEVVPGDLVTIEAGDRVPADLRLIEVSDLALDESPLTGESLPVTKCTEGLGEIGISLGDQQNMAFAGTSVTSGRGRGLVVATGMQTEMGRIAQMIDAVEEEDTPLQKRLAQLGRTLVALCLVVCALVVAIGLWQGEAFYRMVLTGVSLAVAAIPEGLPAIVTIALAIGVQKMIRSQAIVRKLPAVETLGCVTVIGSDKTGTLTQNEMTVRRLYVGGEEIDVEGRGYEPIGAFLRGSRVIKPAQEGLPPKEWMDGHEMIQAALLCNNAEIRLDGEEKGKRRKSADKAGGQAWKLNGDPTEGALVVLAAKAGITREDVENEFTRVKEIPFDSDRKCMTVVVRTAGGGLRVYVKGAVETLLSLAVNVRRRGLVVPLDDAEKKRIMAANDAMASSALRVLAVACRELPPSTRDLDGINLEANLTFLGLAGMMDPPRPGVQQAVERCTQAGIRTVMITGDHPVTALAVARELTIASRSEEVVTGAQLDSMAPGEVSEAVARASVFARVSPEHKLRIVRTLRERGHIVAMTGDGVNDAPAVKEADIGIAMGRTGTDVTKEASSMVLADDNFVTIVTAVEQGRAIYDNIRKFIRYLLACNTGEVLVMFLASLLAMPLPLLPVQLLWVNLVTDGLPAMALGVEKPDPQGMQRPPRSPRESVLARGLGRSVLLWGTYCGIVTLAVFAWGLMLGDLALARTMALTTLTFFQLFYVFECRSETAPVFAIGLTSNRYLLGAVVLSAMMQLAVIYVPIFQAIFQTVPLELSHWLVILFFSGGWLLLTGLWYWIRKPARAVRRQHLLHS</sequence>
<evidence type="ECO:0000313" key="17">
    <source>
        <dbReference type="EMBL" id="TCP68147.1"/>
    </source>
</evidence>
<dbReference type="SFLD" id="SFLDF00027">
    <property type="entry name" value="p-type_atpase"/>
    <property type="match status" value="1"/>
</dbReference>
<feature type="transmembrane region" description="Helical" evidence="15">
    <location>
        <begin position="792"/>
        <end position="811"/>
    </location>
</feature>
<keyword evidence="7" id="KW-0479">Metal-binding</keyword>
<reference evidence="17 18" key="1">
    <citation type="submission" date="2019-03" db="EMBL/GenBank/DDBJ databases">
        <title>Genomic Encyclopedia of Type Strains, Phase IV (KMG-IV): sequencing the most valuable type-strain genomes for metagenomic binning, comparative biology and taxonomic classification.</title>
        <authorList>
            <person name="Goeker M."/>
        </authorList>
    </citation>
    <scope>NUCLEOTIDE SEQUENCE [LARGE SCALE GENOMIC DNA]</scope>
    <source>
        <strain evidence="17 18">DSM 11170</strain>
    </source>
</reference>
<dbReference type="InterPro" id="IPR023214">
    <property type="entry name" value="HAD_sf"/>
</dbReference>
<dbReference type="RefSeq" id="WP_131918177.1">
    <property type="nucleotide sequence ID" value="NZ_JAOQNU010000004.1"/>
</dbReference>
<dbReference type="SUPFAM" id="SSF81665">
    <property type="entry name" value="Calcium ATPase, transmembrane domain M"/>
    <property type="match status" value="1"/>
</dbReference>
<dbReference type="GO" id="GO:0016887">
    <property type="term" value="F:ATP hydrolysis activity"/>
    <property type="evidence" value="ECO:0007669"/>
    <property type="project" value="InterPro"/>
</dbReference>
<dbReference type="Pfam" id="PF00122">
    <property type="entry name" value="E1-E2_ATPase"/>
    <property type="match status" value="1"/>
</dbReference>
<protein>
    <recommendedName>
        <fullName evidence="3">P-type Ca(2+) transporter</fullName>
        <ecNumber evidence="3">7.2.2.10</ecNumber>
    </recommendedName>
</protein>
<keyword evidence="6 15" id="KW-0812">Transmembrane</keyword>
<dbReference type="InterPro" id="IPR006068">
    <property type="entry name" value="ATPase_P-typ_cation-transptr_C"/>
</dbReference>
<dbReference type="GO" id="GO:0005524">
    <property type="term" value="F:ATP binding"/>
    <property type="evidence" value="ECO:0007669"/>
    <property type="project" value="UniProtKB-KW"/>
</dbReference>
<dbReference type="GO" id="GO:0005886">
    <property type="term" value="C:plasma membrane"/>
    <property type="evidence" value="ECO:0007669"/>
    <property type="project" value="UniProtKB-SubCell"/>
</dbReference>
<dbReference type="NCBIfam" id="TIGR01494">
    <property type="entry name" value="ATPase_P-type"/>
    <property type="match status" value="2"/>
</dbReference>
<feature type="transmembrane region" description="Helical" evidence="15">
    <location>
        <begin position="856"/>
        <end position="875"/>
    </location>
</feature>
<keyword evidence="5" id="KW-0813">Transport</keyword>
<keyword evidence="18" id="KW-1185">Reference proteome</keyword>
<evidence type="ECO:0000256" key="10">
    <source>
        <dbReference type="ARBA" id="ARBA00022842"/>
    </source>
</evidence>
<evidence type="ECO:0000256" key="1">
    <source>
        <dbReference type="ARBA" id="ARBA00004651"/>
    </source>
</evidence>
<dbReference type="InterPro" id="IPR059000">
    <property type="entry name" value="ATPase_P-type_domA"/>
</dbReference>
<keyword evidence="5" id="KW-0406">Ion transport</keyword>
<dbReference type="GO" id="GO:0140352">
    <property type="term" value="P:export from cell"/>
    <property type="evidence" value="ECO:0007669"/>
    <property type="project" value="UniProtKB-ARBA"/>
</dbReference>
<dbReference type="SMART" id="SM00831">
    <property type="entry name" value="Cation_ATPase_N"/>
    <property type="match status" value="1"/>
</dbReference>
<dbReference type="Gene3D" id="2.70.150.10">
    <property type="entry name" value="Calcium-transporting ATPase, cytoplasmic transduction domain A"/>
    <property type="match status" value="1"/>
</dbReference>
<evidence type="ECO:0000256" key="12">
    <source>
        <dbReference type="ARBA" id="ARBA00022989"/>
    </source>
</evidence>
<dbReference type="InterPro" id="IPR023299">
    <property type="entry name" value="ATPase_P-typ_cyto_dom_N"/>
</dbReference>
<dbReference type="PRINTS" id="PR00120">
    <property type="entry name" value="HATPASE"/>
</dbReference>
<dbReference type="FunFam" id="3.40.50.1000:FF:000028">
    <property type="entry name" value="Calcium-transporting P-type ATPase, putative"/>
    <property type="match status" value="1"/>
</dbReference>
<dbReference type="PANTHER" id="PTHR42861">
    <property type="entry name" value="CALCIUM-TRANSPORTING ATPASE"/>
    <property type="match status" value="1"/>
</dbReference>
<comment type="catalytic activity">
    <reaction evidence="14">
        <text>Ca(2+)(in) + ATP + H2O = Ca(2+)(out) + ADP + phosphate + H(+)</text>
        <dbReference type="Rhea" id="RHEA:18105"/>
        <dbReference type="ChEBI" id="CHEBI:15377"/>
        <dbReference type="ChEBI" id="CHEBI:15378"/>
        <dbReference type="ChEBI" id="CHEBI:29108"/>
        <dbReference type="ChEBI" id="CHEBI:30616"/>
        <dbReference type="ChEBI" id="CHEBI:43474"/>
        <dbReference type="ChEBI" id="CHEBI:456216"/>
        <dbReference type="EC" id="7.2.2.10"/>
    </reaction>
</comment>
<accession>A0A4R2RZ53</accession>
<keyword evidence="11" id="KW-1278">Translocase</keyword>
<comment type="subcellular location">
    <subcellularLocation>
        <location evidence="1">Cell membrane</location>
        <topology evidence="1">Multi-pass membrane protein</topology>
    </subcellularLocation>
</comment>
<feature type="transmembrane region" description="Helical" evidence="15">
    <location>
        <begin position="817"/>
        <end position="836"/>
    </location>
</feature>
<dbReference type="OrthoDB" id="9760364at2"/>
<evidence type="ECO:0000256" key="2">
    <source>
        <dbReference type="ARBA" id="ARBA00005675"/>
    </source>
</evidence>
<evidence type="ECO:0000256" key="7">
    <source>
        <dbReference type="ARBA" id="ARBA00022723"/>
    </source>
</evidence>
<dbReference type="Gene3D" id="1.20.1110.10">
    <property type="entry name" value="Calcium-transporting ATPase, transmembrane domain"/>
    <property type="match status" value="1"/>
</dbReference>
<dbReference type="PROSITE" id="PS00154">
    <property type="entry name" value="ATPASE_E1_E2"/>
    <property type="match status" value="1"/>
</dbReference>
<evidence type="ECO:0000313" key="18">
    <source>
        <dbReference type="Proteomes" id="UP000294813"/>
    </source>
</evidence>
<feature type="transmembrane region" description="Helical" evidence="15">
    <location>
        <begin position="887"/>
        <end position="910"/>
    </location>
</feature>
<dbReference type="FunFam" id="1.20.1110.10:FF:000065">
    <property type="entry name" value="Sarcoplasmic/endoplasmic reticulum calcium ATPase 1"/>
    <property type="match status" value="1"/>
</dbReference>
<dbReference type="InterPro" id="IPR008250">
    <property type="entry name" value="ATPase_P-typ_transduc_dom_A_sf"/>
</dbReference>
<dbReference type="GO" id="GO:0005388">
    <property type="term" value="F:P-type calcium transporter activity"/>
    <property type="evidence" value="ECO:0007669"/>
    <property type="project" value="UniProtKB-EC"/>
</dbReference>
<evidence type="ECO:0000256" key="5">
    <source>
        <dbReference type="ARBA" id="ARBA00022568"/>
    </source>
</evidence>
<dbReference type="GO" id="GO:0046872">
    <property type="term" value="F:metal ion binding"/>
    <property type="evidence" value="ECO:0007669"/>
    <property type="project" value="UniProtKB-KW"/>
</dbReference>
<dbReference type="Pfam" id="PF00690">
    <property type="entry name" value="Cation_ATPase_N"/>
    <property type="match status" value="1"/>
</dbReference>
<evidence type="ECO:0000256" key="3">
    <source>
        <dbReference type="ARBA" id="ARBA00012790"/>
    </source>
</evidence>
<dbReference type="InterPro" id="IPR004014">
    <property type="entry name" value="ATPase_P-typ_cation-transptr_N"/>
</dbReference>
<gene>
    <name evidence="17" type="ORF">EDD73_10449</name>
</gene>
<feature type="transmembrane region" description="Helical" evidence="15">
    <location>
        <begin position="246"/>
        <end position="265"/>
    </location>
</feature>
<feature type="transmembrane region" description="Helical" evidence="15">
    <location>
        <begin position="715"/>
        <end position="737"/>
    </location>
</feature>
<keyword evidence="8" id="KW-0547">Nucleotide-binding</keyword>
<evidence type="ECO:0000256" key="14">
    <source>
        <dbReference type="ARBA" id="ARBA00048694"/>
    </source>
</evidence>
<feature type="domain" description="Cation-transporting P-type ATPase N-terminal" evidence="16">
    <location>
        <begin position="4"/>
        <end position="77"/>
    </location>
</feature>
<evidence type="ECO:0000256" key="9">
    <source>
        <dbReference type="ARBA" id="ARBA00022840"/>
    </source>
</evidence>
<dbReference type="FunFam" id="2.70.150.10:FF:000016">
    <property type="entry name" value="Calcium-transporting P-type ATPase putative"/>
    <property type="match status" value="1"/>
</dbReference>
<dbReference type="InterPro" id="IPR044492">
    <property type="entry name" value="P_typ_ATPase_HD_dom"/>
</dbReference>
<dbReference type="EC" id="7.2.2.10" evidence="3"/>
<evidence type="ECO:0000256" key="11">
    <source>
        <dbReference type="ARBA" id="ARBA00022967"/>
    </source>
</evidence>
<organism evidence="17 18">
    <name type="scientific">Heliophilum fasciatum</name>
    <dbReference type="NCBI Taxonomy" id="35700"/>
    <lineage>
        <taxon>Bacteria</taxon>
        <taxon>Bacillati</taxon>
        <taxon>Bacillota</taxon>
        <taxon>Clostridia</taxon>
        <taxon>Eubacteriales</taxon>
        <taxon>Heliobacteriaceae</taxon>
        <taxon>Heliophilum</taxon>
    </lineage>
</organism>
<evidence type="ECO:0000256" key="15">
    <source>
        <dbReference type="SAM" id="Phobius"/>
    </source>
</evidence>
<dbReference type="SFLD" id="SFLDS00003">
    <property type="entry name" value="Haloacid_Dehalogenase"/>
    <property type="match status" value="1"/>
</dbReference>
<feature type="transmembrane region" description="Helical" evidence="15">
    <location>
        <begin position="743"/>
        <end position="764"/>
    </location>
</feature>
<dbReference type="InterPro" id="IPR001757">
    <property type="entry name" value="P_typ_ATPase"/>
</dbReference>
<feature type="transmembrane region" description="Helical" evidence="15">
    <location>
        <begin position="271"/>
        <end position="297"/>
    </location>
</feature>
<dbReference type="AlphaFoldDB" id="A0A4R2RZ53"/>
<dbReference type="SUPFAM" id="SSF81653">
    <property type="entry name" value="Calcium ATPase, transduction domain A"/>
    <property type="match status" value="1"/>
</dbReference>
<evidence type="ECO:0000259" key="16">
    <source>
        <dbReference type="SMART" id="SM00831"/>
    </source>
</evidence>
<keyword evidence="12 15" id="KW-1133">Transmembrane helix</keyword>
<dbReference type="Proteomes" id="UP000294813">
    <property type="component" value="Unassembled WGS sequence"/>
</dbReference>
<evidence type="ECO:0000256" key="8">
    <source>
        <dbReference type="ARBA" id="ARBA00022741"/>
    </source>
</evidence>
<feature type="transmembrane region" description="Helical" evidence="15">
    <location>
        <begin position="53"/>
        <end position="75"/>
    </location>
</feature>
<keyword evidence="4" id="KW-1003">Cell membrane</keyword>
<dbReference type="Pfam" id="PF00689">
    <property type="entry name" value="Cation_ATPase_C"/>
    <property type="match status" value="1"/>
</dbReference>
<dbReference type="InterPro" id="IPR036412">
    <property type="entry name" value="HAD-like_sf"/>
</dbReference>
<dbReference type="EMBL" id="SLXT01000004">
    <property type="protein sequence ID" value="TCP68147.1"/>
    <property type="molecule type" value="Genomic_DNA"/>
</dbReference>
<evidence type="ECO:0000256" key="4">
    <source>
        <dbReference type="ARBA" id="ARBA00022475"/>
    </source>
</evidence>
<proteinExistence type="inferred from homology"/>
<dbReference type="SUPFAM" id="SSF81660">
    <property type="entry name" value="Metal cation-transporting ATPase, ATP-binding domain N"/>
    <property type="match status" value="1"/>
</dbReference>
<dbReference type="InterPro" id="IPR023298">
    <property type="entry name" value="ATPase_P-typ_TM_dom_sf"/>
</dbReference>
<comment type="similarity">
    <text evidence="2">Belongs to the cation transport ATPase (P-type) (TC 3.A.3) family. Type IIA subfamily.</text>
</comment>
<keyword evidence="5" id="KW-0109">Calcium transport</keyword>
<dbReference type="InterPro" id="IPR005782">
    <property type="entry name" value="P-type_ATPase_IIA"/>
</dbReference>
<keyword evidence="5" id="KW-0106">Calcium</keyword>
<dbReference type="Gene3D" id="3.40.50.1000">
    <property type="entry name" value="HAD superfamily/HAD-like"/>
    <property type="match status" value="1"/>
</dbReference>
<name>A0A4R2RZ53_9FIRM</name>
<evidence type="ECO:0000256" key="6">
    <source>
        <dbReference type="ARBA" id="ARBA00022692"/>
    </source>
</evidence>
<feature type="transmembrane region" description="Helical" evidence="15">
    <location>
        <begin position="81"/>
        <end position="97"/>
    </location>
</feature>
<keyword evidence="10" id="KW-0460">Magnesium</keyword>
<comment type="caution">
    <text evidence="17">The sequence shown here is derived from an EMBL/GenBank/DDBJ whole genome shotgun (WGS) entry which is preliminary data.</text>
</comment>
<keyword evidence="9" id="KW-0067">ATP-binding</keyword>
<dbReference type="Gene3D" id="3.40.1110.10">
    <property type="entry name" value="Calcium-transporting ATPase, cytoplasmic domain N"/>
    <property type="match status" value="1"/>
</dbReference>
<dbReference type="InterPro" id="IPR018303">
    <property type="entry name" value="ATPase_P-typ_P_site"/>
</dbReference>
<dbReference type="SUPFAM" id="SSF56784">
    <property type="entry name" value="HAD-like"/>
    <property type="match status" value="1"/>
</dbReference>
<dbReference type="PRINTS" id="PR00119">
    <property type="entry name" value="CATATPASE"/>
</dbReference>